<reference evidence="2" key="1">
    <citation type="submission" date="2018-11" db="EMBL/GenBank/DDBJ databases">
        <authorList>
            <consortium name="Pathogen Informatics"/>
        </authorList>
    </citation>
    <scope>NUCLEOTIDE SEQUENCE</scope>
</reference>
<dbReference type="Proteomes" id="UP000784294">
    <property type="component" value="Unassembled WGS sequence"/>
</dbReference>
<evidence type="ECO:0000256" key="1">
    <source>
        <dbReference type="SAM" id="Phobius"/>
    </source>
</evidence>
<protein>
    <submittedName>
        <fullName evidence="2">Uncharacterized protein</fullName>
    </submittedName>
</protein>
<sequence length="211" mass="23429">MIERAPILSKEYSHLTHVTGSHSSNTFMRQIQSEISMTGSDLEIKENESCGFEIRFDSGSTDSEGASRILMAVSWFGIISLAFLPAIGHFANGRSSGTLRFYTPLPRSQSDMFMTPHIGRRLLQTTSNVQAVGGITKWGSAGLQIPISTSISSDLLSRLSFLEVSPFFARRLFLIRLNFRYMHYLRIIFPIDEGPCIASVAPDTLSHILHG</sequence>
<dbReference type="EMBL" id="CAAALY010041802">
    <property type="protein sequence ID" value="VEL19493.1"/>
    <property type="molecule type" value="Genomic_DNA"/>
</dbReference>
<dbReference type="AlphaFoldDB" id="A0A3S5CLY9"/>
<keyword evidence="1" id="KW-0812">Transmembrane</keyword>
<evidence type="ECO:0000313" key="3">
    <source>
        <dbReference type="Proteomes" id="UP000784294"/>
    </source>
</evidence>
<feature type="transmembrane region" description="Helical" evidence="1">
    <location>
        <begin position="69"/>
        <end position="91"/>
    </location>
</feature>
<keyword evidence="3" id="KW-1185">Reference proteome</keyword>
<keyword evidence="1" id="KW-0472">Membrane</keyword>
<gene>
    <name evidence="2" type="ORF">PXEA_LOCUS12933</name>
</gene>
<proteinExistence type="predicted"/>
<accession>A0A3S5CLY9</accession>
<evidence type="ECO:0000313" key="2">
    <source>
        <dbReference type="EMBL" id="VEL19493.1"/>
    </source>
</evidence>
<keyword evidence="1" id="KW-1133">Transmembrane helix</keyword>
<name>A0A3S5CLY9_9PLAT</name>
<organism evidence="2 3">
    <name type="scientific">Protopolystoma xenopodis</name>
    <dbReference type="NCBI Taxonomy" id="117903"/>
    <lineage>
        <taxon>Eukaryota</taxon>
        <taxon>Metazoa</taxon>
        <taxon>Spiralia</taxon>
        <taxon>Lophotrochozoa</taxon>
        <taxon>Platyhelminthes</taxon>
        <taxon>Monogenea</taxon>
        <taxon>Polyopisthocotylea</taxon>
        <taxon>Polystomatidea</taxon>
        <taxon>Polystomatidae</taxon>
        <taxon>Protopolystoma</taxon>
    </lineage>
</organism>
<comment type="caution">
    <text evidence="2">The sequence shown here is derived from an EMBL/GenBank/DDBJ whole genome shotgun (WGS) entry which is preliminary data.</text>
</comment>